<accession>A0AAW1CZW8</accession>
<dbReference type="Pfam" id="PF07258">
    <property type="entry name" value="COMM_domain"/>
    <property type="match status" value="1"/>
</dbReference>
<proteinExistence type="predicted"/>
<gene>
    <name evidence="2" type="ORF">O3M35_010311</name>
</gene>
<evidence type="ECO:0000313" key="3">
    <source>
        <dbReference type="Proteomes" id="UP001461498"/>
    </source>
</evidence>
<organism evidence="2 3">
    <name type="scientific">Rhynocoris fuscipes</name>
    <dbReference type="NCBI Taxonomy" id="488301"/>
    <lineage>
        <taxon>Eukaryota</taxon>
        <taxon>Metazoa</taxon>
        <taxon>Ecdysozoa</taxon>
        <taxon>Arthropoda</taxon>
        <taxon>Hexapoda</taxon>
        <taxon>Insecta</taxon>
        <taxon>Pterygota</taxon>
        <taxon>Neoptera</taxon>
        <taxon>Paraneoptera</taxon>
        <taxon>Hemiptera</taxon>
        <taxon>Heteroptera</taxon>
        <taxon>Panheteroptera</taxon>
        <taxon>Cimicomorpha</taxon>
        <taxon>Reduviidae</taxon>
        <taxon>Harpactorinae</taxon>
        <taxon>Harpactorini</taxon>
        <taxon>Rhynocoris</taxon>
    </lineage>
</organism>
<dbReference type="PROSITE" id="PS51269">
    <property type="entry name" value="COMM"/>
    <property type="match status" value="1"/>
</dbReference>
<dbReference type="Proteomes" id="UP001461498">
    <property type="component" value="Unassembled WGS sequence"/>
</dbReference>
<dbReference type="AlphaFoldDB" id="A0AAW1CZW8"/>
<dbReference type="PANTHER" id="PTHR15857:SF0">
    <property type="entry name" value="COMM DOMAIN-CONTAINING PROTEIN 2"/>
    <property type="match status" value="1"/>
</dbReference>
<dbReference type="InterPro" id="IPR037354">
    <property type="entry name" value="Commd2"/>
</dbReference>
<name>A0AAW1CZW8_9HEMI</name>
<reference evidence="2 3" key="1">
    <citation type="submission" date="2022-12" db="EMBL/GenBank/DDBJ databases">
        <title>Chromosome-level genome assembly of true bugs.</title>
        <authorList>
            <person name="Ma L."/>
            <person name="Li H."/>
        </authorList>
    </citation>
    <scope>NUCLEOTIDE SEQUENCE [LARGE SCALE GENOMIC DNA]</scope>
    <source>
        <strain evidence="2">Lab_2022b</strain>
    </source>
</reference>
<comment type="caution">
    <text evidence="2">The sequence shown here is derived from an EMBL/GenBank/DDBJ whole genome shotgun (WGS) entry which is preliminary data.</text>
</comment>
<evidence type="ECO:0000313" key="2">
    <source>
        <dbReference type="EMBL" id="KAK9503837.1"/>
    </source>
</evidence>
<dbReference type="PANTHER" id="PTHR15857">
    <property type="entry name" value="COMM DOMAIN CONTAINING PROTEIN 2"/>
    <property type="match status" value="1"/>
</dbReference>
<dbReference type="EMBL" id="JAPXFL010000007">
    <property type="protein sequence ID" value="KAK9503837.1"/>
    <property type="molecule type" value="Genomic_DNA"/>
</dbReference>
<keyword evidence="3" id="KW-1185">Reference proteome</keyword>
<protein>
    <recommendedName>
        <fullName evidence="1">COMM domain-containing protein</fullName>
    </recommendedName>
</protein>
<feature type="domain" description="COMM" evidence="1">
    <location>
        <begin position="158"/>
        <end position="224"/>
    </location>
</feature>
<evidence type="ECO:0000259" key="1">
    <source>
        <dbReference type="PROSITE" id="PS51269"/>
    </source>
</evidence>
<dbReference type="InterPro" id="IPR017920">
    <property type="entry name" value="COMM"/>
</dbReference>
<dbReference type="Pfam" id="PF21672">
    <property type="entry name" value="COMM_HN"/>
    <property type="match status" value="1"/>
</dbReference>
<sequence>MCGFPDGMGNKYNRKKTRHIGFSIWLLSTSEIQDVASLSRIFRRISVSWTSIKIQVRIVQDFCKLAWDYIAKGVNTKLYAASSQKLDISAQDLQHIVEALVNVLLEACKHKLSIPKLKNSLTALEFNEKQAEVICTFYTAKQVDINNVLLAASVHLPMFKDVEWRIQSQLASRALPSQMTPKILMNLKLDNCESSNILLQTDPANLVHLTQVLESALNDATNNHSTRIYRRYKKKGKLKKHVLLIIIVIN</sequence>